<dbReference type="InterPro" id="IPR024442">
    <property type="entry name" value="Transposase_Zn_ribbon"/>
</dbReference>
<dbReference type="KEGG" id="xbc:ELE36_04625"/>
<sequence length="318" mass="35312">MAMNKIQFQPGMSMTQFEKRYGNEAACAAALESTRWPNGFVCPRCQNAAATRFERGHQTLWECRRCGHQASLVAGTVLENTKLPLRTWFRAMYLLTQSKNAIAALELMRHLGVSYSAAWRIKHKLMQAMNSREAQRQLGGIVELDDAHLGGERNGGKSGRGAENKRPFLLAVATDERGHPRHAVATAVKGFTSAAVHAWAQAHLVPGTDVFSDGLGCFTVLSDSHAHTVVRAGPGRAAAMHPRMRWVNTVLGNVKRSLDGTCHAIKHAKYAQRYLAEAMWRFNRRFDLAGMLAALLNDSVHEGYSSERRLREEAIYVC</sequence>
<protein>
    <submittedName>
        <fullName evidence="2">IS1595 family transposase</fullName>
    </submittedName>
</protein>
<proteinExistence type="predicted"/>
<evidence type="ECO:0000313" key="2">
    <source>
        <dbReference type="EMBL" id="QBB69714.1"/>
    </source>
</evidence>
<dbReference type="AlphaFoldDB" id="A0A411HH06"/>
<evidence type="ECO:0000313" key="3">
    <source>
        <dbReference type="Proteomes" id="UP000291562"/>
    </source>
</evidence>
<dbReference type="InterPro" id="IPR024445">
    <property type="entry name" value="Tnp_ISXO2-like"/>
</dbReference>
<name>A0A411HH06_9GAMM</name>
<dbReference type="SMART" id="SM01126">
    <property type="entry name" value="DDE_Tnp_IS1595"/>
    <property type="match status" value="1"/>
</dbReference>
<dbReference type="Proteomes" id="UP000291562">
    <property type="component" value="Chromosome"/>
</dbReference>
<dbReference type="Pfam" id="PF12760">
    <property type="entry name" value="Zn_ribbon_IS1595"/>
    <property type="match status" value="1"/>
</dbReference>
<dbReference type="OrthoDB" id="271821at2"/>
<dbReference type="EMBL" id="CP035704">
    <property type="protein sequence ID" value="QBB69714.1"/>
    <property type="molecule type" value="Genomic_DNA"/>
</dbReference>
<reference evidence="2 3" key="1">
    <citation type="submission" date="2019-01" db="EMBL/GenBank/DDBJ databases">
        <title>Pseudolysobacter antarctica gen. nov., sp. nov., isolated from Fildes Peninsula, Antarctica.</title>
        <authorList>
            <person name="Wei Z."/>
            <person name="Peng F."/>
        </authorList>
    </citation>
    <scope>NUCLEOTIDE SEQUENCE [LARGE SCALE GENOMIC DNA]</scope>
    <source>
        <strain evidence="2 3">AQ6-296</strain>
    </source>
</reference>
<organism evidence="2 3">
    <name type="scientific">Pseudolysobacter antarcticus</name>
    <dbReference type="NCBI Taxonomy" id="2511995"/>
    <lineage>
        <taxon>Bacteria</taxon>
        <taxon>Pseudomonadati</taxon>
        <taxon>Pseudomonadota</taxon>
        <taxon>Gammaproteobacteria</taxon>
        <taxon>Lysobacterales</taxon>
        <taxon>Rhodanobacteraceae</taxon>
        <taxon>Pseudolysobacter</taxon>
    </lineage>
</organism>
<accession>A0A411HH06</accession>
<dbReference type="NCBIfam" id="NF033547">
    <property type="entry name" value="transpos_IS1595"/>
    <property type="match status" value="1"/>
</dbReference>
<feature type="domain" description="ISXO2-like transposase" evidence="1">
    <location>
        <begin position="137"/>
        <end position="283"/>
    </location>
</feature>
<keyword evidence="3" id="KW-1185">Reference proteome</keyword>
<evidence type="ECO:0000259" key="1">
    <source>
        <dbReference type="SMART" id="SM01126"/>
    </source>
</evidence>
<dbReference type="Pfam" id="PF12762">
    <property type="entry name" value="DDE_Tnp_IS1595"/>
    <property type="match status" value="1"/>
</dbReference>
<dbReference type="RefSeq" id="WP_129831974.1">
    <property type="nucleotide sequence ID" value="NZ_CP035704.1"/>
</dbReference>
<gene>
    <name evidence="2" type="ORF">ELE36_04625</name>
</gene>